<dbReference type="AlphaFoldDB" id="A0A1V6LR93"/>
<accession>A0A1V6LR93</accession>
<comment type="caution">
    <text evidence="3">The sequence shown here is derived from an EMBL/GenBank/DDBJ whole genome shotgun (WGS) entry which is preliminary data.</text>
</comment>
<dbReference type="Gene3D" id="2.130.10.130">
    <property type="entry name" value="Integrin alpha, N-terminal"/>
    <property type="match status" value="3"/>
</dbReference>
<evidence type="ECO:0000259" key="2">
    <source>
        <dbReference type="Pfam" id="PF07593"/>
    </source>
</evidence>
<dbReference type="PROSITE" id="PS51257">
    <property type="entry name" value="PROKAR_LIPOPROTEIN"/>
    <property type="match status" value="1"/>
</dbReference>
<dbReference type="PANTHER" id="PTHR16026">
    <property type="entry name" value="CARTILAGE ACIDIC PROTEIN 1"/>
    <property type="match status" value="1"/>
</dbReference>
<organism evidence="3 4">
    <name type="scientific">Croceivirga radicis</name>
    <dbReference type="NCBI Taxonomy" id="1929488"/>
    <lineage>
        <taxon>Bacteria</taxon>
        <taxon>Pseudomonadati</taxon>
        <taxon>Bacteroidota</taxon>
        <taxon>Flavobacteriia</taxon>
        <taxon>Flavobacteriales</taxon>
        <taxon>Flavobacteriaceae</taxon>
        <taxon>Croceivirga</taxon>
    </lineage>
</organism>
<dbReference type="OrthoDB" id="9816120at2"/>
<dbReference type="Pfam" id="PF13517">
    <property type="entry name" value="FG-GAP_3"/>
    <property type="match status" value="4"/>
</dbReference>
<feature type="domain" description="ASPIC/UnbV" evidence="2">
    <location>
        <begin position="517"/>
        <end position="584"/>
    </location>
</feature>
<dbReference type="EMBL" id="MTBC01000006">
    <property type="protein sequence ID" value="OQD42567.1"/>
    <property type="molecule type" value="Genomic_DNA"/>
</dbReference>
<proteinExistence type="predicted"/>
<gene>
    <name evidence="3" type="ORF">BUL40_10630</name>
</gene>
<dbReference type="InterPro" id="IPR011519">
    <property type="entry name" value="UnbV_ASPIC"/>
</dbReference>
<keyword evidence="4" id="KW-1185">Reference proteome</keyword>
<evidence type="ECO:0000256" key="1">
    <source>
        <dbReference type="ARBA" id="ARBA00022729"/>
    </source>
</evidence>
<name>A0A1V6LR93_9FLAO</name>
<keyword evidence="1" id="KW-0732">Signal</keyword>
<dbReference type="Proteomes" id="UP000191680">
    <property type="component" value="Unassembled WGS sequence"/>
</dbReference>
<dbReference type="InterPro" id="IPR027039">
    <property type="entry name" value="Crtac1"/>
</dbReference>
<dbReference type="InterPro" id="IPR028994">
    <property type="entry name" value="Integrin_alpha_N"/>
</dbReference>
<reference evidence="3 4" key="1">
    <citation type="submission" date="2016-12" db="EMBL/GenBank/DDBJ databases">
        <authorList>
            <person name="Song W.-J."/>
            <person name="Kurnit D.M."/>
        </authorList>
    </citation>
    <scope>NUCLEOTIDE SEQUENCE [LARGE SCALE GENOMIC DNA]</scope>
    <source>
        <strain evidence="3 4">HSG9</strain>
    </source>
</reference>
<evidence type="ECO:0000313" key="3">
    <source>
        <dbReference type="EMBL" id="OQD42567.1"/>
    </source>
</evidence>
<dbReference type="InterPro" id="IPR013517">
    <property type="entry name" value="FG-GAP"/>
</dbReference>
<dbReference type="Pfam" id="PF07593">
    <property type="entry name" value="UnbV_ASPIC"/>
    <property type="match status" value="1"/>
</dbReference>
<evidence type="ECO:0000313" key="4">
    <source>
        <dbReference type="Proteomes" id="UP000191680"/>
    </source>
</evidence>
<dbReference type="RefSeq" id="WP_080319247.1">
    <property type="nucleotide sequence ID" value="NZ_MTBC01000006.1"/>
</dbReference>
<protein>
    <recommendedName>
        <fullName evidence="2">ASPIC/UnbV domain-containing protein</fullName>
    </recommendedName>
</protein>
<dbReference type="SUPFAM" id="SSF69318">
    <property type="entry name" value="Integrin alpha N-terminal domain"/>
    <property type="match status" value="3"/>
</dbReference>
<dbReference type="PANTHER" id="PTHR16026:SF0">
    <property type="entry name" value="CARTILAGE ACIDIC PROTEIN 1"/>
    <property type="match status" value="1"/>
</dbReference>
<sequence>MRPLLITLIFLATLSTSCSNKNKTLFKVLPASKTGIYFNNKITETDSFNIITSEYIFNGGGVASGDFNNDGLPDIFFSGNQVPNKLYLNKGNLKFEDISEKAGIQAQNSWNTGVAVVDINSDGWLDIYVCSAMLPTDNEKKNKLFVNQGTDNSGVPVFKEEAEAYGIAGKHNSMNATFFDYDKDGLLDLYVLNNVDIHVLPAHYREKIIDGSSLSNDKLYRNNGNGTFTDVTLKAGIVYEGYGLGLAISDINYDGWPDIYVSNDYLTNDLLYINNQDGTFSNNISDFIKHQSKFSMGSDIADYDNDGLVDIITLDMLGETNERLKTTIPNNKYTGYILNEKFGYDYQYMRNMLQKGNGADLPFSEVGLMAGVAKTDWSWSPLFADMDNDGHKDLLITNGFPRDITDLDFGEFKFNVSRYLTPVQILDSIPTIKIPNYAYKNIGENKFNDVGRNWGLDIPSFSNGAVFSDLDLDGDLDYIVNNINDEAFLFENKSDKIPNPNNYLSINLKGPKANPLGIGSKLALWYGNGKMQIKEQYLSRGYMSSVDPTLVFGIGYEVAIDSLEIIWPDGKHQTVRTPKSNNSITLKHLDAKVIDRSKSHFPFKPAKNTATLFNDVTDEITNGFIHEELDIVDYNVQRILPHKLTQNGPSLAKGDINGDGLEDFIVGSSSGYSPTIFFQTSTSSFTQKKLFSLEEDKKYEEESLVLFDLENDGDLDLYLVSGSNEFQPNSIYYKDRLLINDGNGNFNISQNYIPEISSSGSIAIANDFDSDGFTDIFIGGRTPFGKYPMADQSFLLKNDKGKLKDVTEEIAPELKHIGMVTDAIWEDVNGDTTLDLILVGELMPVTIFINENSKFRKLEQTGLEQYKGWWESIAAGDFDNDGDVDFVIGNLGENNFYQPSQKNPITVIAKDFDKNGTIDPVMFAHFRPTYKDTNTKAFPVNFWGDLYGQSPLFRSKFNSYKTYSRATIDSLFKKEELEGTTKLLGNHDQSVVVENLGNNKFKIVPLPWQAQIAPINKTLVRDINKDGNQDILLIGNDFGNEIFIGRLDAFNGSLMLGDGTGNFSAVTTLDSGFFVSEDAKDMIAINNKQGDEYVIVSQNRGPLKVFKYRQRALPNPLKNKRN</sequence>